<dbReference type="GO" id="GO:0046872">
    <property type="term" value="F:metal ion binding"/>
    <property type="evidence" value="ECO:0007669"/>
    <property type="project" value="UniProtKB-KW"/>
</dbReference>
<dbReference type="eggNOG" id="ENOG502SKTE">
    <property type="taxonomic scope" value="Eukaryota"/>
</dbReference>
<evidence type="ECO:0000256" key="1">
    <source>
        <dbReference type="ARBA" id="ARBA00000189"/>
    </source>
</evidence>
<organism evidence="16 17">
    <name type="scientific">Erythranthe guttata</name>
    <name type="common">Yellow monkey flower</name>
    <name type="synonym">Mimulus guttatus</name>
    <dbReference type="NCBI Taxonomy" id="4155"/>
    <lineage>
        <taxon>Eukaryota</taxon>
        <taxon>Viridiplantae</taxon>
        <taxon>Streptophyta</taxon>
        <taxon>Embryophyta</taxon>
        <taxon>Tracheophyta</taxon>
        <taxon>Spermatophyta</taxon>
        <taxon>Magnoliopsida</taxon>
        <taxon>eudicotyledons</taxon>
        <taxon>Gunneridae</taxon>
        <taxon>Pentapetalae</taxon>
        <taxon>asterids</taxon>
        <taxon>lamiids</taxon>
        <taxon>Lamiales</taxon>
        <taxon>Phrymaceae</taxon>
        <taxon>Erythranthe</taxon>
    </lineage>
</organism>
<dbReference type="EC" id="1.11.1.7" evidence="3"/>
<dbReference type="Pfam" id="PF00082">
    <property type="entry name" value="Peptidase_S8"/>
    <property type="match status" value="1"/>
</dbReference>
<dbReference type="AlphaFoldDB" id="A0A022QKN8"/>
<evidence type="ECO:0000256" key="5">
    <source>
        <dbReference type="ARBA" id="ARBA00022723"/>
    </source>
</evidence>
<dbReference type="InterPro" id="IPR015500">
    <property type="entry name" value="Peptidase_S8_subtilisin-rel"/>
</dbReference>
<dbReference type="PROSITE" id="PS00435">
    <property type="entry name" value="PEROXIDASE_1"/>
    <property type="match status" value="1"/>
</dbReference>
<dbReference type="GO" id="GO:0005576">
    <property type="term" value="C:extracellular region"/>
    <property type="evidence" value="ECO:0000318"/>
    <property type="project" value="GO_Central"/>
</dbReference>
<feature type="chain" id="PRO_5001506943" description="peroxidase" evidence="12">
    <location>
        <begin position="24"/>
        <end position="721"/>
    </location>
</feature>
<evidence type="ECO:0000256" key="8">
    <source>
        <dbReference type="ARBA" id="ARBA00022825"/>
    </source>
</evidence>
<dbReference type="InterPro" id="IPR045051">
    <property type="entry name" value="SBT"/>
</dbReference>
<evidence type="ECO:0000256" key="7">
    <source>
        <dbReference type="ARBA" id="ARBA00022801"/>
    </source>
</evidence>
<dbReference type="InterPro" id="IPR036852">
    <property type="entry name" value="Peptidase_S8/S53_dom_sf"/>
</dbReference>
<comment type="similarity">
    <text evidence="2 11">Belongs to the peptidase S8 family.</text>
</comment>
<keyword evidence="5" id="KW-0479">Metal-binding</keyword>
<evidence type="ECO:0000256" key="6">
    <source>
        <dbReference type="ARBA" id="ARBA00022729"/>
    </source>
</evidence>
<evidence type="ECO:0000256" key="9">
    <source>
        <dbReference type="ARBA" id="ARBA00023002"/>
    </source>
</evidence>
<dbReference type="Pfam" id="PF05922">
    <property type="entry name" value="Inhibitor_I9"/>
    <property type="match status" value="1"/>
</dbReference>
<name>A0A022QKN8_ERYGU</name>
<dbReference type="GO" id="GO:0006508">
    <property type="term" value="P:proteolysis"/>
    <property type="evidence" value="ECO:0007669"/>
    <property type="project" value="UniProtKB-KW"/>
</dbReference>
<dbReference type="InterPro" id="IPR041469">
    <property type="entry name" value="Subtilisin-like_FN3"/>
</dbReference>
<comment type="catalytic activity">
    <reaction evidence="1">
        <text>2 a phenolic donor + H2O2 = 2 a phenolic radical donor + 2 H2O</text>
        <dbReference type="Rhea" id="RHEA:56136"/>
        <dbReference type="ChEBI" id="CHEBI:15377"/>
        <dbReference type="ChEBI" id="CHEBI:16240"/>
        <dbReference type="ChEBI" id="CHEBI:139520"/>
        <dbReference type="ChEBI" id="CHEBI:139521"/>
        <dbReference type="EC" id="1.11.1.7"/>
    </reaction>
</comment>
<feature type="domain" description="Inhibitor I9" evidence="14">
    <location>
        <begin position="30"/>
        <end position="107"/>
    </location>
</feature>
<evidence type="ECO:0000256" key="11">
    <source>
        <dbReference type="PROSITE-ProRule" id="PRU01240"/>
    </source>
</evidence>
<reference evidence="16 17" key="1">
    <citation type="journal article" date="2013" name="Proc. Natl. Acad. Sci. U.S.A.">
        <title>Fine-scale variation in meiotic recombination in Mimulus inferred from population shotgun sequencing.</title>
        <authorList>
            <person name="Hellsten U."/>
            <person name="Wright K.M."/>
            <person name="Jenkins J."/>
            <person name="Shu S."/>
            <person name="Yuan Y."/>
            <person name="Wessler S.R."/>
            <person name="Schmutz J."/>
            <person name="Willis J.H."/>
            <person name="Rokhsar D.S."/>
        </authorList>
    </citation>
    <scope>NUCLEOTIDE SEQUENCE [LARGE SCALE GENOMIC DNA]</scope>
    <source>
        <strain evidence="17">cv. DUN x IM62</strain>
    </source>
</reference>
<keyword evidence="10" id="KW-0408">Iron</keyword>
<evidence type="ECO:0000259" key="15">
    <source>
        <dbReference type="Pfam" id="PF17766"/>
    </source>
</evidence>
<dbReference type="Gene3D" id="3.30.70.80">
    <property type="entry name" value="Peptidase S8 propeptide/proteinase inhibitor I9"/>
    <property type="match status" value="1"/>
</dbReference>
<dbReference type="PANTHER" id="PTHR10795">
    <property type="entry name" value="PROPROTEIN CONVERTASE SUBTILISIN/KEXIN"/>
    <property type="match status" value="1"/>
</dbReference>
<dbReference type="GO" id="GO:0004252">
    <property type="term" value="F:serine-type endopeptidase activity"/>
    <property type="evidence" value="ECO:0000318"/>
    <property type="project" value="GO_Central"/>
</dbReference>
<dbReference type="InterPro" id="IPR019793">
    <property type="entry name" value="Peroxidases_heam-ligand_BS"/>
</dbReference>
<keyword evidence="4" id="KW-0645">Protease</keyword>
<keyword evidence="6 12" id="KW-0732">Signal</keyword>
<gene>
    <name evidence="16" type="ORF">MIMGU_mgv1a018291mg</name>
</gene>
<evidence type="ECO:0000259" key="13">
    <source>
        <dbReference type="Pfam" id="PF00082"/>
    </source>
</evidence>
<comment type="caution">
    <text evidence="11">Lacks conserved residue(s) required for the propagation of feature annotation.</text>
</comment>
<evidence type="ECO:0000256" key="12">
    <source>
        <dbReference type="SAM" id="SignalP"/>
    </source>
</evidence>
<dbReference type="FunFam" id="3.30.70.80:FF:000002">
    <property type="entry name" value="Subtilisin-like protease SBT5.3"/>
    <property type="match status" value="1"/>
</dbReference>
<dbReference type="Gene3D" id="3.40.50.200">
    <property type="entry name" value="Peptidase S8/S53 domain"/>
    <property type="match status" value="1"/>
</dbReference>
<evidence type="ECO:0000256" key="4">
    <source>
        <dbReference type="ARBA" id="ARBA00022670"/>
    </source>
</evidence>
<evidence type="ECO:0000256" key="3">
    <source>
        <dbReference type="ARBA" id="ARBA00012313"/>
    </source>
</evidence>
<keyword evidence="9" id="KW-0560">Oxidoreductase</keyword>
<dbReference type="Gene3D" id="2.60.40.2310">
    <property type="match status" value="1"/>
</dbReference>
<dbReference type="Proteomes" id="UP000030748">
    <property type="component" value="Unassembled WGS sequence"/>
</dbReference>
<dbReference type="GO" id="GO:0140825">
    <property type="term" value="F:lactoperoxidase activity"/>
    <property type="evidence" value="ECO:0007669"/>
    <property type="project" value="UniProtKB-EC"/>
</dbReference>
<dbReference type="InterPro" id="IPR037045">
    <property type="entry name" value="S8pro/Inhibitor_I9_sf"/>
</dbReference>
<dbReference type="InterPro" id="IPR000209">
    <property type="entry name" value="Peptidase_S8/S53_dom"/>
</dbReference>
<evidence type="ECO:0000313" key="16">
    <source>
        <dbReference type="EMBL" id="EYU28149.1"/>
    </source>
</evidence>
<accession>A0A022QKN8</accession>
<evidence type="ECO:0000313" key="17">
    <source>
        <dbReference type="Proteomes" id="UP000030748"/>
    </source>
</evidence>
<dbReference type="InterPro" id="IPR023828">
    <property type="entry name" value="Peptidase_S8_Ser-AS"/>
</dbReference>
<dbReference type="SUPFAM" id="SSF52743">
    <property type="entry name" value="Subtilisin-like"/>
    <property type="match status" value="1"/>
</dbReference>
<dbReference type="PROSITE" id="PS00138">
    <property type="entry name" value="SUBTILASE_SER"/>
    <property type="match status" value="1"/>
</dbReference>
<keyword evidence="7" id="KW-0378">Hydrolase</keyword>
<evidence type="ECO:0000259" key="14">
    <source>
        <dbReference type="Pfam" id="PF05922"/>
    </source>
</evidence>
<dbReference type="CDD" id="cd02120">
    <property type="entry name" value="PA_subtilisin_like"/>
    <property type="match status" value="1"/>
</dbReference>
<keyword evidence="8" id="KW-0720">Serine protease</keyword>
<feature type="domain" description="Peptidase S8/S53" evidence="13">
    <location>
        <begin position="167"/>
        <end position="562"/>
    </location>
</feature>
<evidence type="ECO:0000256" key="10">
    <source>
        <dbReference type="ARBA" id="ARBA00023004"/>
    </source>
</evidence>
<dbReference type="PROSITE" id="PS51892">
    <property type="entry name" value="SUBTILASE"/>
    <property type="match status" value="1"/>
</dbReference>
<dbReference type="STRING" id="4155.A0A022QKN8"/>
<dbReference type="PRINTS" id="PR00723">
    <property type="entry name" value="SUBTILISIN"/>
</dbReference>
<protein>
    <recommendedName>
        <fullName evidence="3">peroxidase</fullName>
        <ecNumber evidence="3">1.11.1.7</ecNumber>
    </recommendedName>
</protein>
<feature type="signal peptide" evidence="12">
    <location>
        <begin position="1"/>
        <end position="23"/>
    </location>
</feature>
<dbReference type="InterPro" id="IPR010259">
    <property type="entry name" value="S8pro/Inhibitor_I9"/>
</dbReference>
<dbReference type="Gene3D" id="3.50.30.30">
    <property type="match status" value="1"/>
</dbReference>
<dbReference type="Pfam" id="PF17766">
    <property type="entry name" value="fn3_6"/>
    <property type="match status" value="1"/>
</dbReference>
<proteinExistence type="inferred from homology"/>
<keyword evidence="17" id="KW-1185">Reference proteome</keyword>
<evidence type="ECO:0000256" key="2">
    <source>
        <dbReference type="ARBA" id="ARBA00011073"/>
    </source>
</evidence>
<sequence length="721" mass="76388">MKSHFIAIVFCLALLVKINVSSASSELPKVYIVYLGEHAGDKTFQEIEDVHHSYLHSVKGSREEAKACVVYSYKNVINGFSAVLTPDEAHQISRMDGVISVFHSDPRESRPHTTRSWDFISLLEANWDVTQSNTREQLLNQVKLVGARYYLSGYEAVYGPLDQTIDFRSPRDISGHGTHTSSTVGGRNVPNAASLGGLGVGNATGGAPLVRLAIYKVCWNIPENQGGRSTCMDDDMLAAFDAAIADGVDILSVSIGARNGSRPYTRDAIAIGSLHAVKRNIVVACSAGNLGPTPSTVSNIAPWFITVGASSIDRVFSSPVLLGNGIVAEGQSITPFETGTYPLVYAANVEIPGTTTNLTTGLCRNGTLSPELVVGKAVFCWTGDTFQALEVQRAGGVAAVLGNLYPGVGVIGRPYLIPGTVVLSDERMKIYNYTQTDPTPTVTLTPATTLIGGTTNSPTPFMAPFSSRGPNAIEPNILKPDITAPGLNILAAWSEAAPPLVIPSDNRVTKYQLASGTSMSCPHVAGVAALIKAIHPDWSSAAIRSALMTTANPNNNLGNIMTDAVGNIATPFQYGGGHIQPSKAADPGLVYNASYSDYLLFLCSSIGNVLDTTFNCPTTLPSPSNLNYPSLAIANLNGVLTVERTVTNVGAGNATYTVQIVNPQGYTVGISPPTLFFNATGEKQTFNITVQATVRPCGNAFGWYVWSDGIHSGQALEIDLN</sequence>
<feature type="domain" description="Subtilisin-like protease fibronectin type-III" evidence="15">
    <location>
        <begin position="625"/>
        <end position="712"/>
    </location>
</feature>
<dbReference type="EMBL" id="KI631456">
    <property type="protein sequence ID" value="EYU28149.1"/>
    <property type="molecule type" value="Genomic_DNA"/>
</dbReference>